<dbReference type="VEuPathDB" id="FungiDB:MPH_05249"/>
<comment type="caution">
    <text evidence="4">The sequence shown here is derived from an EMBL/GenBank/DDBJ whole genome shotgun (WGS) entry which is preliminary data.</text>
</comment>
<organism evidence="4 5">
    <name type="scientific">Macrophomina phaseolina (strain MS6)</name>
    <name type="common">Charcoal rot fungus</name>
    <dbReference type="NCBI Taxonomy" id="1126212"/>
    <lineage>
        <taxon>Eukaryota</taxon>
        <taxon>Fungi</taxon>
        <taxon>Dikarya</taxon>
        <taxon>Ascomycota</taxon>
        <taxon>Pezizomycotina</taxon>
        <taxon>Dothideomycetes</taxon>
        <taxon>Dothideomycetes incertae sedis</taxon>
        <taxon>Botryosphaeriales</taxon>
        <taxon>Botryosphaeriaceae</taxon>
        <taxon>Macrophomina</taxon>
    </lineage>
</organism>
<evidence type="ECO:0000313" key="4">
    <source>
        <dbReference type="EMBL" id="EKG17512.1"/>
    </source>
</evidence>
<sequence>MRSSAVILPLLATLAVATPISKREAQNQSSASMKAFVCSYFPDSNFCKDSSSTGVTAETTTGTSGSSSSSGGSAGGSSSGSTSGSNTSGSTSGSSTSTGTSSDSDNWAALHNAKRALHQDTGNLTYDDTLAAGALDHSKKCVFEHSESNGDYGENLAMGSGLTNDQTVDMWYDEIKDYGSYWGKDDVPMGVMHFTQVVWKGTTKVGCGVYDCGSQGNLVTCRYQAAGNYLGEFAANVGELKSS</sequence>
<evidence type="ECO:0000313" key="5">
    <source>
        <dbReference type="Proteomes" id="UP000007129"/>
    </source>
</evidence>
<dbReference type="STRING" id="1126212.K2RXU1"/>
<dbReference type="EMBL" id="AHHD01000234">
    <property type="protein sequence ID" value="EKG17512.1"/>
    <property type="molecule type" value="Genomic_DNA"/>
</dbReference>
<dbReference type="PANTHER" id="PTHR10334">
    <property type="entry name" value="CYSTEINE-RICH SECRETORY PROTEIN-RELATED"/>
    <property type="match status" value="1"/>
</dbReference>
<dbReference type="InterPro" id="IPR001283">
    <property type="entry name" value="CRISP-related"/>
</dbReference>
<dbReference type="PRINTS" id="PR00837">
    <property type="entry name" value="V5TPXLIKE"/>
</dbReference>
<protein>
    <submittedName>
        <fullName evidence="4">Allergen V5/Tpx-1-related protein</fullName>
    </submittedName>
</protein>
<proteinExistence type="predicted"/>
<feature type="compositionally biased region" description="Low complexity" evidence="1">
    <location>
        <begin position="52"/>
        <end position="71"/>
    </location>
</feature>
<dbReference type="InParanoid" id="K2RXU1"/>
<evidence type="ECO:0000256" key="1">
    <source>
        <dbReference type="SAM" id="MobiDB-lite"/>
    </source>
</evidence>
<accession>K2RXU1</accession>
<dbReference type="HOGENOM" id="CLU_1224604_0_0_1"/>
<reference evidence="4 5" key="1">
    <citation type="journal article" date="2012" name="BMC Genomics">
        <title>Tools to kill: Genome of one of the most destructive plant pathogenic fungi Macrophomina phaseolina.</title>
        <authorList>
            <person name="Islam M.S."/>
            <person name="Haque M.S."/>
            <person name="Islam M.M."/>
            <person name="Emdad E.M."/>
            <person name="Halim A."/>
            <person name="Hossen Q.M.M."/>
            <person name="Hossain M.Z."/>
            <person name="Ahmed B."/>
            <person name="Rahim S."/>
            <person name="Rahman M.S."/>
            <person name="Alam M.M."/>
            <person name="Hou S."/>
            <person name="Wan X."/>
            <person name="Saito J.A."/>
            <person name="Alam M."/>
        </authorList>
    </citation>
    <scope>NUCLEOTIDE SEQUENCE [LARGE SCALE GENOMIC DNA]</scope>
    <source>
        <strain evidence="4 5">MS6</strain>
    </source>
</reference>
<dbReference type="eggNOG" id="KOG3017">
    <property type="taxonomic scope" value="Eukaryota"/>
</dbReference>
<dbReference type="InterPro" id="IPR035940">
    <property type="entry name" value="CAP_sf"/>
</dbReference>
<dbReference type="AlphaFoldDB" id="K2RXU1"/>
<feature type="domain" description="SCP" evidence="3">
    <location>
        <begin position="102"/>
        <end position="231"/>
    </location>
</feature>
<dbReference type="Pfam" id="PF00188">
    <property type="entry name" value="CAP"/>
    <property type="match status" value="1"/>
</dbReference>
<dbReference type="GO" id="GO:0005576">
    <property type="term" value="C:extracellular region"/>
    <property type="evidence" value="ECO:0007669"/>
    <property type="project" value="InterPro"/>
</dbReference>
<name>K2RXU1_MACPH</name>
<dbReference type="InterPro" id="IPR014044">
    <property type="entry name" value="CAP_dom"/>
</dbReference>
<dbReference type="OrthoDB" id="337038at2759"/>
<feature type="compositionally biased region" description="Low complexity" evidence="1">
    <location>
        <begin position="79"/>
        <end position="104"/>
    </location>
</feature>
<feature type="region of interest" description="Disordered" evidence="1">
    <location>
        <begin position="52"/>
        <end position="106"/>
    </location>
</feature>
<keyword evidence="2" id="KW-0732">Signal</keyword>
<dbReference type="SUPFAM" id="SSF55797">
    <property type="entry name" value="PR-1-like"/>
    <property type="match status" value="1"/>
</dbReference>
<dbReference type="PROSITE" id="PS01010">
    <property type="entry name" value="CRISP_2"/>
    <property type="match status" value="1"/>
</dbReference>
<dbReference type="Proteomes" id="UP000007129">
    <property type="component" value="Unassembled WGS sequence"/>
</dbReference>
<evidence type="ECO:0000259" key="3">
    <source>
        <dbReference type="SMART" id="SM00198"/>
    </source>
</evidence>
<dbReference type="Gene3D" id="3.40.33.10">
    <property type="entry name" value="CAP"/>
    <property type="match status" value="1"/>
</dbReference>
<gene>
    <name evidence="4" type="ORF">MPH_05249</name>
</gene>
<dbReference type="InterPro" id="IPR018244">
    <property type="entry name" value="Allrgn_V5/Tpx1_CS"/>
</dbReference>
<feature type="chain" id="PRO_5003864549" evidence="2">
    <location>
        <begin position="18"/>
        <end position="243"/>
    </location>
</feature>
<feature type="signal peptide" evidence="2">
    <location>
        <begin position="1"/>
        <end position="17"/>
    </location>
</feature>
<evidence type="ECO:0000256" key="2">
    <source>
        <dbReference type="SAM" id="SignalP"/>
    </source>
</evidence>
<dbReference type="SMART" id="SM00198">
    <property type="entry name" value="SCP"/>
    <property type="match status" value="1"/>
</dbReference>